<dbReference type="EMBL" id="CP081051">
    <property type="protein sequence ID" value="UWQ43305.1"/>
    <property type="molecule type" value="Genomic_DNA"/>
</dbReference>
<dbReference type="EMBL" id="CYSR01000031">
    <property type="protein sequence ID" value="CUI01592.1"/>
    <property type="molecule type" value="Genomic_DNA"/>
</dbReference>
<protein>
    <submittedName>
        <fullName evidence="1">Uncharacterized protein</fullName>
    </submittedName>
</protein>
<reference evidence="1 3" key="1">
    <citation type="submission" date="2015-09" db="EMBL/GenBank/DDBJ databases">
        <authorList>
            <consortium name="Swine Surveillance"/>
        </authorList>
    </citation>
    <scope>NUCLEOTIDE SEQUENCE [LARGE SCALE GENOMIC DNA]</scope>
    <source>
        <strain evidence="1 3">CECT 8399</strain>
    </source>
</reference>
<evidence type="ECO:0000313" key="4">
    <source>
        <dbReference type="Proteomes" id="UP001058514"/>
    </source>
</evidence>
<gene>
    <name evidence="2" type="ORF">K3718_00215</name>
    <name evidence="1" type="ORF">PHA8399_03737</name>
</gene>
<proteinExistence type="predicted"/>
<evidence type="ECO:0000313" key="2">
    <source>
        <dbReference type="EMBL" id="UWQ43305.1"/>
    </source>
</evidence>
<name>A0A0P1HDJ1_9RHOB</name>
<reference evidence="2" key="2">
    <citation type="submission" date="2021-08" db="EMBL/GenBank/DDBJ databases">
        <authorList>
            <person name="Nwanade C."/>
            <person name="Wang M."/>
            <person name="Masoudi A."/>
            <person name="Yu Z."/>
            <person name="Liu J."/>
        </authorList>
    </citation>
    <scope>NUCLEOTIDE SEQUENCE</scope>
    <source>
        <strain evidence="2">S166</strain>
    </source>
</reference>
<dbReference type="Proteomes" id="UP001058514">
    <property type="component" value="Chromosome"/>
</dbReference>
<dbReference type="Proteomes" id="UP000051326">
    <property type="component" value="Unassembled WGS sequence"/>
</dbReference>
<evidence type="ECO:0000313" key="1">
    <source>
        <dbReference type="EMBL" id="CUI01592.1"/>
    </source>
</evidence>
<sequence>MFGELEHSCLLKMALECKQMGLSQSESLASIIEQTHGFSSPFKIQQVVNTAFHPELNPDLI</sequence>
<organism evidence="1 3">
    <name type="scientific">Leisingera aquaemixtae</name>
    <dbReference type="NCBI Taxonomy" id="1396826"/>
    <lineage>
        <taxon>Bacteria</taxon>
        <taxon>Pseudomonadati</taxon>
        <taxon>Pseudomonadota</taxon>
        <taxon>Alphaproteobacteria</taxon>
        <taxon>Rhodobacterales</taxon>
        <taxon>Roseobacteraceae</taxon>
        <taxon>Leisingera</taxon>
    </lineage>
</organism>
<dbReference type="AlphaFoldDB" id="A0A0P1HDJ1"/>
<accession>A0A0P1HDJ1</accession>
<evidence type="ECO:0000313" key="3">
    <source>
        <dbReference type="Proteomes" id="UP000051326"/>
    </source>
</evidence>
<dbReference type="RefSeq" id="WP_008554555.1">
    <property type="nucleotide sequence ID" value="NZ_CP041159.1"/>
</dbReference>
<keyword evidence="4" id="KW-1185">Reference proteome</keyword>